<dbReference type="RefSeq" id="WP_306412459.1">
    <property type="nucleotide sequence ID" value="NZ_JANFPI010000006.1"/>
</dbReference>
<protein>
    <submittedName>
        <fullName evidence="2">GNAT family N-acetyltransferase</fullName>
    </submittedName>
</protein>
<feature type="domain" description="BioF2-like acetyltransferase" evidence="1">
    <location>
        <begin position="203"/>
        <end position="357"/>
    </location>
</feature>
<gene>
    <name evidence="2" type="ORF">NOF55_17765</name>
</gene>
<dbReference type="Gene3D" id="3.40.630.30">
    <property type="match status" value="1"/>
</dbReference>
<name>A0AAE3N5K2_9HYPH</name>
<reference evidence="2" key="1">
    <citation type="submission" date="2022-07" db="EMBL/GenBank/DDBJ databases">
        <title>Ectorhizobium quercum gen.nov., sp. nov.</title>
        <authorList>
            <person name="Ma T."/>
            <person name="Li Y."/>
        </authorList>
    </citation>
    <scope>NUCLEOTIDE SEQUENCE</scope>
    <source>
        <strain evidence="2">BDR2-2</strain>
    </source>
</reference>
<dbReference type="Pfam" id="PF13480">
    <property type="entry name" value="Acetyltransf_6"/>
    <property type="match status" value="1"/>
</dbReference>
<dbReference type="InterPro" id="IPR038740">
    <property type="entry name" value="BioF2-like_GNAT_dom"/>
</dbReference>
<proteinExistence type="predicted"/>
<dbReference type="AlphaFoldDB" id="A0AAE3N5K2"/>
<dbReference type="Proteomes" id="UP001208771">
    <property type="component" value="Unassembled WGS sequence"/>
</dbReference>
<keyword evidence="3" id="KW-1185">Reference proteome</keyword>
<evidence type="ECO:0000313" key="3">
    <source>
        <dbReference type="Proteomes" id="UP001208771"/>
    </source>
</evidence>
<sequence>MLALKEPVEQTCTQTRVVAPVANLPLPLARVGDAANRLTLELYDAMEPLETEWRRLDRDALNSLHHSWDWCRHWVATHDAPVVILRGERAGRTLFLLPLEIRKRRGVRVAGFIAGDFSNLNTGLVSPCFRRGDAIADPAGFAASVAQLLTGRADLVALRSMPLSWRGTVNPFAVLNAIDNHNRSFHLPLAGDMDTTLRQVNAKRRRKKFRHQQRRLEALGGYEHVIAATPGEKAAILDLFFRQKAARFAALGLPDAFGAAETKAFFHALAKADDGGRDAALRLHALRLTGENEGHIAAIAGLSLKGDHVLCQFGSIDDSLAADTSPGEFLFWLMIEQCVNEGYALFDFGIGDQPYKRSWCSASTTLHDVLLPISTLGRAGRAVAFGLIHAKAFVKRHRRLYATIQRLRAGRSAAGEKTPDDQAA</sequence>
<dbReference type="InterPro" id="IPR016181">
    <property type="entry name" value="Acyl_CoA_acyltransferase"/>
</dbReference>
<organism evidence="2 3">
    <name type="scientific">Ectorhizobium quercum</name>
    <dbReference type="NCBI Taxonomy" id="2965071"/>
    <lineage>
        <taxon>Bacteria</taxon>
        <taxon>Pseudomonadati</taxon>
        <taxon>Pseudomonadota</taxon>
        <taxon>Alphaproteobacteria</taxon>
        <taxon>Hyphomicrobiales</taxon>
        <taxon>Rhizobiaceae</taxon>
        <taxon>Ectorhizobium</taxon>
    </lineage>
</organism>
<dbReference type="SUPFAM" id="SSF55729">
    <property type="entry name" value="Acyl-CoA N-acyltransferases (Nat)"/>
    <property type="match status" value="1"/>
</dbReference>
<dbReference type="EMBL" id="JANFPI010000006">
    <property type="protein sequence ID" value="MCX8998957.1"/>
    <property type="molecule type" value="Genomic_DNA"/>
</dbReference>
<accession>A0AAE3N5K2</accession>
<evidence type="ECO:0000313" key="2">
    <source>
        <dbReference type="EMBL" id="MCX8998957.1"/>
    </source>
</evidence>
<comment type="caution">
    <text evidence="2">The sequence shown here is derived from an EMBL/GenBank/DDBJ whole genome shotgun (WGS) entry which is preliminary data.</text>
</comment>
<evidence type="ECO:0000259" key="1">
    <source>
        <dbReference type="Pfam" id="PF13480"/>
    </source>
</evidence>